<evidence type="ECO:0000256" key="4">
    <source>
        <dbReference type="ARBA" id="ARBA00023012"/>
    </source>
</evidence>
<dbReference type="RefSeq" id="WP_137006220.1">
    <property type="nucleotide sequence ID" value="NZ_CP039924.1"/>
</dbReference>
<geneLocation type="plasmid" evidence="14">
    <name>patcfbp7129a</name>
</geneLocation>
<evidence type="ECO:0000256" key="10">
    <source>
        <dbReference type="PROSITE-ProRule" id="PRU00169"/>
    </source>
</evidence>
<name>A0A4D7Z1M6_AGRTU</name>
<dbReference type="InterPro" id="IPR002078">
    <property type="entry name" value="Sigma_54_int"/>
</dbReference>
<dbReference type="GO" id="GO:0043565">
    <property type="term" value="F:sequence-specific DNA binding"/>
    <property type="evidence" value="ECO:0007669"/>
    <property type="project" value="InterPro"/>
</dbReference>
<proteinExistence type="predicted"/>
<dbReference type="FunFam" id="3.40.50.2300:FF:000018">
    <property type="entry name" value="DNA-binding transcriptional regulator NtrC"/>
    <property type="match status" value="1"/>
</dbReference>
<dbReference type="CDD" id="cd00009">
    <property type="entry name" value="AAA"/>
    <property type="match status" value="1"/>
</dbReference>
<evidence type="ECO:0000313" key="13">
    <source>
        <dbReference type="EMBL" id="QCL97882.1"/>
    </source>
</evidence>
<dbReference type="Pfam" id="PF02954">
    <property type="entry name" value="HTH_8"/>
    <property type="match status" value="1"/>
</dbReference>
<dbReference type="PROSITE" id="PS50110">
    <property type="entry name" value="RESPONSE_REGULATORY"/>
    <property type="match status" value="1"/>
</dbReference>
<keyword evidence="13" id="KW-0614">Plasmid</keyword>
<dbReference type="PROSITE" id="PS50045">
    <property type="entry name" value="SIGMA54_INTERACT_4"/>
    <property type="match status" value="1"/>
</dbReference>
<keyword evidence="3" id="KW-0067">ATP-binding</keyword>
<dbReference type="SMART" id="SM00382">
    <property type="entry name" value="AAA"/>
    <property type="match status" value="1"/>
</dbReference>
<dbReference type="PANTHER" id="PTHR32071">
    <property type="entry name" value="TRANSCRIPTIONAL REGULATORY PROTEIN"/>
    <property type="match status" value="1"/>
</dbReference>
<dbReference type="InterPro" id="IPR001789">
    <property type="entry name" value="Sig_transdc_resp-reg_receiver"/>
</dbReference>
<dbReference type="InterPro" id="IPR009057">
    <property type="entry name" value="Homeodomain-like_sf"/>
</dbReference>
<dbReference type="Gene3D" id="3.40.50.2300">
    <property type="match status" value="1"/>
</dbReference>
<evidence type="ECO:0000256" key="7">
    <source>
        <dbReference type="ARBA" id="ARBA00023163"/>
    </source>
</evidence>
<feature type="modified residue" description="4-aspartylphosphate" evidence="10">
    <location>
        <position position="55"/>
    </location>
</feature>
<keyword evidence="6" id="KW-0010">Activator</keyword>
<gene>
    <name evidence="13" type="ORF">CFBP7129_27270</name>
</gene>
<evidence type="ECO:0000259" key="11">
    <source>
        <dbReference type="PROSITE" id="PS50045"/>
    </source>
</evidence>
<dbReference type="Pfam" id="PF00072">
    <property type="entry name" value="Response_reg"/>
    <property type="match status" value="1"/>
</dbReference>
<dbReference type="Gene3D" id="3.40.50.300">
    <property type="entry name" value="P-loop containing nucleotide triphosphate hydrolases"/>
    <property type="match status" value="1"/>
</dbReference>
<keyword evidence="2" id="KW-0547">Nucleotide-binding</keyword>
<dbReference type="EMBL" id="CP039924">
    <property type="protein sequence ID" value="QCL97882.1"/>
    <property type="molecule type" value="Genomic_DNA"/>
</dbReference>
<evidence type="ECO:0000256" key="3">
    <source>
        <dbReference type="ARBA" id="ARBA00022840"/>
    </source>
</evidence>
<dbReference type="PROSITE" id="PS00688">
    <property type="entry name" value="SIGMA54_INTERACT_3"/>
    <property type="match status" value="1"/>
</dbReference>
<evidence type="ECO:0000259" key="12">
    <source>
        <dbReference type="PROSITE" id="PS50110"/>
    </source>
</evidence>
<evidence type="ECO:0000256" key="2">
    <source>
        <dbReference type="ARBA" id="ARBA00022741"/>
    </source>
</evidence>
<organism evidence="13 14">
    <name type="scientific">Agrobacterium tumefaciens</name>
    <dbReference type="NCBI Taxonomy" id="358"/>
    <lineage>
        <taxon>Bacteria</taxon>
        <taxon>Pseudomonadati</taxon>
        <taxon>Pseudomonadota</taxon>
        <taxon>Alphaproteobacteria</taxon>
        <taxon>Hyphomicrobiales</taxon>
        <taxon>Rhizobiaceae</taxon>
        <taxon>Rhizobium/Agrobacterium group</taxon>
        <taxon>Agrobacterium</taxon>
        <taxon>Agrobacterium tumefaciens complex</taxon>
    </lineage>
</organism>
<comment type="function">
    <text evidence="8">Member of the two-component regulatory system DctB/DctD involved in the transport of C4-dicarboxylates. When activated by DctB acts in conjunction with sigma-54 to activate the transcription of dctA.</text>
</comment>
<sequence length="444" mass="48983">MTAPLSVLVIEDDPHLRLGCIQAVQLAGMQALEFDNAEDAIRLIKPGFAGLIVTDLKLPGMDGLSVVKRCAELDSDLPVIVISGHGDIAVAVEAMRCGAYDFITKPFGSERLMDVVQRAAEKRNLTLEVSDLRQKLAQLEGVEDKLIGDSAQIRKVRSLIADIADSSVDVLLLGETGVGKELVARALHRHSRRKSAAFVSLNCSGISEDMLDSELFGHEAGAFAGARTRRVGKVEHAARGTLFLDELDSVQPKVQIKLFRLLQDREVERLGSNRKIAVDCRVVAAASPDLSERVQRGTFRTDLYYRLNAITIELPPLRERREDIPILLEHFLLAAAERFRKPHPSVTAEQMNRLMAYSWPGNVRQLQTVADCLVLGIAKDGLTGTTIPQQGAPQSLAEWVGDFERNLIATELRRHDGSLARTADALKVPKTTLHDKIRKYRLSE</sequence>
<dbReference type="AlphaFoldDB" id="A0A4D7Z1M6"/>
<dbReference type="SUPFAM" id="SSF46689">
    <property type="entry name" value="Homeodomain-like"/>
    <property type="match status" value="1"/>
</dbReference>
<reference evidence="13 14" key="1">
    <citation type="submission" date="2019-04" db="EMBL/GenBank/DDBJ databases">
        <title>Complete genome sequence of Agrobacterium tumefaciens CFBP7129.</title>
        <authorList>
            <person name="Haryono M."/>
            <person name="Lin Y.-C."/>
            <person name="Lai E.-M."/>
            <person name="Kuo C.-H."/>
        </authorList>
    </citation>
    <scope>NUCLEOTIDE SEQUENCE [LARGE SCALE GENOMIC DNA]</scope>
    <source>
        <strain evidence="13 14">CFBP7129</strain>
        <plasmid evidence="14">patcfbp7129a</plasmid>
    </source>
</reference>
<evidence type="ECO:0000313" key="14">
    <source>
        <dbReference type="Proteomes" id="UP000298649"/>
    </source>
</evidence>
<dbReference type="GO" id="GO:0006355">
    <property type="term" value="P:regulation of DNA-templated transcription"/>
    <property type="evidence" value="ECO:0007669"/>
    <property type="project" value="InterPro"/>
</dbReference>
<feature type="domain" description="Sigma-54 factor interaction" evidence="11">
    <location>
        <begin position="146"/>
        <end position="375"/>
    </location>
</feature>
<accession>A0A4D7Z1M6</accession>
<keyword evidence="5" id="KW-0805">Transcription regulation</keyword>
<dbReference type="InterPro" id="IPR025944">
    <property type="entry name" value="Sigma_54_int_dom_CS"/>
</dbReference>
<evidence type="ECO:0000256" key="5">
    <source>
        <dbReference type="ARBA" id="ARBA00023015"/>
    </source>
</evidence>
<keyword evidence="4" id="KW-0902">Two-component regulatory system</keyword>
<dbReference type="InterPro" id="IPR025662">
    <property type="entry name" value="Sigma_54_int_dom_ATP-bd_1"/>
</dbReference>
<evidence type="ECO:0000256" key="9">
    <source>
        <dbReference type="ARBA" id="ARBA00067650"/>
    </source>
</evidence>
<dbReference type="Pfam" id="PF00158">
    <property type="entry name" value="Sigma54_activat"/>
    <property type="match status" value="1"/>
</dbReference>
<dbReference type="Gene3D" id="1.10.10.60">
    <property type="entry name" value="Homeodomain-like"/>
    <property type="match status" value="1"/>
</dbReference>
<dbReference type="PROSITE" id="PS00675">
    <property type="entry name" value="SIGMA54_INTERACT_1"/>
    <property type="match status" value="1"/>
</dbReference>
<protein>
    <recommendedName>
        <fullName evidence="9">C4-dicarboxylate transport transcriptional regulatory protein DctD</fullName>
    </recommendedName>
</protein>
<dbReference type="Gene3D" id="1.10.8.60">
    <property type="match status" value="1"/>
</dbReference>
<dbReference type="InterPro" id="IPR002197">
    <property type="entry name" value="HTH_Fis"/>
</dbReference>
<dbReference type="GO" id="GO:0005524">
    <property type="term" value="F:ATP binding"/>
    <property type="evidence" value="ECO:0007669"/>
    <property type="project" value="UniProtKB-KW"/>
</dbReference>
<dbReference type="GO" id="GO:0000160">
    <property type="term" value="P:phosphorelay signal transduction system"/>
    <property type="evidence" value="ECO:0007669"/>
    <property type="project" value="UniProtKB-KW"/>
</dbReference>
<evidence type="ECO:0000256" key="6">
    <source>
        <dbReference type="ARBA" id="ARBA00023159"/>
    </source>
</evidence>
<dbReference type="FunFam" id="3.40.50.300:FF:000006">
    <property type="entry name" value="DNA-binding transcriptional regulator NtrC"/>
    <property type="match status" value="1"/>
</dbReference>
<feature type="domain" description="Response regulatory" evidence="12">
    <location>
        <begin position="6"/>
        <end position="120"/>
    </location>
</feature>
<dbReference type="InterPro" id="IPR003593">
    <property type="entry name" value="AAA+_ATPase"/>
</dbReference>
<dbReference type="SUPFAM" id="SSF52172">
    <property type="entry name" value="CheY-like"/>
    <property type="match status" value="1"/>
</dbReference>
<dbReference type="InterPro" id="IPR058031">
    <property type="entry name" value="AAA_lid_NorR"/>
</dbReference>
<keyword evidence="7" id="KW-0804">Transcription</keyword>
<keyword evidence="1 10" id="KW-0597">Phosphoprotein</keyword>
<dbReference type="SMART" id="SM00448">
    <property type="entry name" value="REC"/>
    <property type="match status" value="1"/>
</dbReference>
<evidence type="ECO:0000256" key="1">
    <source>
        <dbReference type="ARBA" id="ARBA00022553"/>
    </source>
</evidence>
<dbReference type="PANTHER" id="PTHR32071:SF57">
    <property type="entry name" value="C4-DICARBOXYLATE TRANSPORT TRANSCRIPTIONAL REGULATORY PROTEIN DCTD"/>
    <property type="match status" value="1"/>
</dbReference>
<evidence type="ECO:0000256" key="8">
    <source>
        <dbReference type="ARBA" id="ARBA00059408"/>
    </source>
</evidence>
<dbReference type="Proteomes" id="UP000298649">
    <property type="component" value="Plasmid pAtCFBP7129a"/>
</dbReference>
<dbReference type="InterPro" id="IPR027417">
    <property type="entry name" value="P-loop_NTPase"/>
</dbReference>
<dbReference type="SUPFAM" id="SSF52540">
    <property type="entry name" value="P-loop containing nucleoside triphosphate hydrolases"/>
    <property type="match status" value="1"/>
</dbReference>
<dbReference type="Pfam" id="PF25601">
    <property type="entry name" value="AAA_lid_14"/>
    <property type="match status" value="1"/>
</dbReference>
<dbReference type="InterPro" id="IPR011006">
    <property type="entry name" value="CheY-like_superfamily"/>
</dbReference>